<gene>
    <name evidence="3" type="ORF">FD145_739</name>
</gene>
<dbReference type="InterPro" id="IPR038763">
    <property type="entry name" value="DHH_sf"/>
</dbReference>
<evidence type="ECO:0000259" key="1">
    <source>
        <dbReference type="Pfam" id="PF01368"/>
    </source>
</evidence>
<sequence length="316" mass="34746">MKNIIGEIKKLVLSSKTAIIASHIDPDGDTLGSMIGLAIILKRVGLDCVMYSQDGVPNTYKFLSHSDEVVNKAPKTEFDLLIAVDSSDISRIGEHKINAKKIINIDHHPDNTNFGDINFVELLSAVAEQIYHIAIEFGVKIDEEIAEALYVSIITDTGNFKYSNTLPSTFYVAGELVNAGANPFKLANQVYENQSVSSFKLLAKALESMEVVKNSKVAYSVITHQMIVDVQARGDDFVGIIDHLRSLKNVEVAVLFREEEREKYKINFRSKGSVNVSKIAKELGGGGHVKASGCIVSGRLEEVKNKVLNLLLPEIK</sequence>
<dbReference type="Pfam" id="PF02272">
    <property type="entry name" value="DHHA1"/>
    <property type="match status" value="1"/>
</dbReference>
<name>A0A833L185_UNCSA</name>
<dbReference type="EMBL" id="WPAF01000009">
    <property type="protein sequence ID" value="KAF0134359.1"/>
    <property type="molecule type" value="Genomic_DNA"/>
</dbReference>
<proteinExistence type="predicted"/>
<feature type="domain" description="DDH" evidence="1">
    <location>
        <begin position="19"/>
        <end position="153"/>
    </location>
</feature>
<dbReference type="Proteomes" id="UP000488506">
    <property type="component" value="Unassembled WGS sequence"/>
</dbReference>
<dbReference type="AlphaFoldDB" id="A0A833L185"/>
<comment type="caution">
    <text evidence="3">The sequence shown here is derived from an EMBL/GenBank/DDBJ whole genome shotgun (WGS) entry which is preliminary data.</text>
</comment>
<dbReference type="PANTHER" id="PTHR47618:SF1">
    <property type="entry name" value="BIFUNCTIONAL OLIGORIBONUCLEASE AND PAP PHOSPHATASE NRNA"/>
    <property type="match status" value="1"/>
</dbReference>
<accession>A0A833L185</accession>
<evidence type="ECO:0000259" key="2">
    <source>
        <dbReference type="Pfam" id="PF02272"/>
    </source>
</evidence>
<protein>
    <submittedName>
        <fullName evidence="3">Phosphoesterase RecJ domain-containing protein</fullName>
    </submittedName>
</protein>
<dbReference type="Gene3D" id="3.90.1640.10">
    <property type="entry name" value="inorganic pyrophosphatase (n-terminal core)"/>
    <property type="match status" value="1"/>
</dbReference>
<dbReference type="PANTHER" id="PTHR47618">
    <property type="entry name" value="BIFUNCTIONAL OLIGORIBONUCLEASE AND PAP PHOSPHATASE NRNA"/>
    <property type="match status" value="1"/>
</dbReference>
<dbReference type="InterPro" id="IPR001667">
    <property type="entry name" value="DDH_dom"/>
</dbReference>
<feature type="domain" description="DHHA1" evidence="2">
    <location>
        <begin position="217"/>
        <end position="308"/>
    </location>
</feature>
<dbReference type="InterPro" id="IPR051319">
    <property type="entry name" value="Oligoribo/pAp-PDE_c-di-AMP_PDE"/>
</dbReference>
<reference evidence="3 4" key="1">
    <citation type="submission" date="2019-12" db="EMBL/GenBank/DDBJ databases">
        <authorList>
            <person name="Wolfe R."/>
            <person name="Danczak R."/>
            <person name="Wilkins M."/>
        </authorList>
    </citation>
    <scope>NUCLEOTIDE SEQUENCE [LARGE SCALE GENOMIC DNA]</scope>
    <source>
        <strain evidence="3">X2_MaxBin.013</strain>
    </source>
</reference>
<dbReference type="Pfam" id="PF01368">
    <property type="entry name" value="DHH"/>
    <property type="match status" value="1"/>
</dbReference>
<dbReference type="SUPFAM" id="SSF64182">
    <property type="entry name" value="DHH phosphoesterases"/>
    <property type="match status" value="1"/>
</dbReference>
<dbReference type="GO" id="GO:0003676">
    <property type="term" value="F:nucleic acid binding"/>
    <property type="evidence" value="ECO:0007669"/>
    <property type="project" value="InterPro"/>
</dbReference>
<evidence type="ECO:0000313" key="4">
    <source>
        <dbReference type="Proteomes" id="UP000488506"/>
    </source>
</evidence>
<dbReference type="Gene3D" id="3.10.310.30">
    <property type="match status" value="1"/>
</dbReference>
<evidence type="ECO:0000313" key="3">
    <source>
        <dbReference type="EMBL" id="KAF0134359.1"/>
    </source>
</evidence>
<organism evidence="3 4">
    <name type="scientific">Candidatus Saganbacteria bacterium</name>
    <dbReference type="NCBI Taxonomy" id="2575572"/>
    <lineage>
        <taxon>Bacteria</taxon>
        <taxon>Bacillati</taxon>
        <taxon>Saganbacteria</taxon>
    </lineage>
</organism>
<dbReference type="InterPro" id="IPR003156">
    <property type="entry name" value="DHHA1_dom"/>
</dbReference>